<evidence type="ECO:0000256" key="1">
    <source>
        <dbReference type="SAM" id="Phobius"/>
    </source>
</evidence>
<keyword evidence="1" id="KW-0812">Transmembrane</keyword>
<keyword evidence="1" id="KW-0472">Membrane</keyword>
<feature type="transmembrane region" description="Helical" evidence="1">
    <location>
        <begin position="5"/>
        <end position="23"/>
    </location>
</feature>
<keyword evidence="1" id="KW-1133">Transmembrane helix</keyword>
<evidence type="ECO:0000313" key="3">
    <source>
        <dbReference type="Proteomes" id="UP001349343"/>
    </source>
</evidence>
<proteinExistence type="predicted"/>
<name>A0ABZ0Z185_9CAUD</name>
<organism evidence="2 3">
    <name type="scientific">phage Lak_Megaphage_RVC_JS4_GC31</name>
    <dbReference type="NCBI Taxonomy" id="3109228"/>
    <lineage>
        <taxon>Viruses</taxon>
        <taxon>Duplodnaviria</taxon>
        <taxon>Heunggongvirae</taxon>
        <taxon>Uroviricota</taxon>
        <taxon>Caudoviricetes</taxon>
        <taxon>Caudoviricetes code 15 clade</taxon>
    </lineage>
</organism>
<feature type="transmembrane region" description="Helical" evidence="1">
    <location>
        <begin position="43"/>
        <end position="66"/>
    </location>
</feature>
<accession>A0ABZ0Z185</accession>
<reference evidence="2 3" key="1">
    <citation type="submission" date="2023-11" db="EMBL/GenBank/DDBJ databases">
        <authorList>
            <person name="Cook R."/>
            <person name="Crisci M."/>
            <person name="Pye H."/>
            <person name="Adriaenssens E."/>
            <person name="Santini J."/>
        </authorList>
    </citation>
    <scope>NUCLEOTIDE SEQUENCE [LARGE SCALE GENOMIC DNA]</scope>
    <source>
        <strain evidence="2">Lak_Megaphage_RVC_JS4_GC31</strain>
    </source>
</reference>
<protein>
    <submittedName>
        <fullName evidence="2">Uncharacterized protein</fullName>
    </submittedName>
</protein>
<sequence length="103" mass="12184">MTSLIFILHIIPSLIFVILGFYFPYADLKKNSSLLDYFNNMELAFFVFAWCAFVTPVFNWLFVFLLSCDDIKLLRHSFFHRVMPYFGAIRGAIRKKFLSIIIK</sequence>
<dbReference type="EMBL" id="OR769222">
    <property type="protein sequence ID" value="WQJ52784.1"/>
    <property type="molecule type" value="Genomic_DNA"/>
</dbReference>
<dbReference type="Proteomes" id="UP001349343">
    <property type="component" value="Segment"/>
</dbReference>
<keyword evidence="3" id="KW-1185">Reference proteome</keyword>
<evidence type="ECO:0000313" key="2">
    <source>
        <dbReference type="EMBL" id="WQJ52784.1"/>
    </source>
</evidence>